<dbReference type="InterPro" id="IPR011611">
    <property type="entry name" value="PfkB_dom"/>
</dbReference>
<gene>
    <name evidence="7" type="ORF">LWF01_12115</name>
</gene>
<reference evidence="7 8" key="1">
    <citation type="submission" date="2023-05" db="EMBL/GenBank/DDBJ databases">
        <title>Lithophilousrod everest ZFBP1038 complete genpme.</title>
        <authorList>
            <person name="Tian M."/>
        </authorList>
    </citation>
    <scope>NUCLEOTIDE SEQUENCE [LARGE SCALE GENOMIC DNA]</scope>
    <source>
        <strain evidence="7 8">ZFBP1038</strain>
    </source>
</reference>
<dbReference type="Gene3D" id="3.40.1190.20">
    <property type="match status" value="1"/>
</dbReference>
<organism evidence="7 8">
    <name type="scientific">Saxibacter everestensis</name>
    <dbReference type="NCBI Taxonomy" id="2909229"/>
    <lineage>
        <taxon>Bacteria</taxon>
        <taxon>Bacillati</taxon>
        <taxon>Actinomycetota</taxon>
        <taxon>Actinomycetes</taxon>
        <taxon>Micrococcales</taxon>
        <taxon>Brevibacteriaceae</taxon>
        <taxon>Saxibacter</taxon>
    </lineage>
</organism>
<dbReference type="Proteomes" id="UP001209083">
    <property type="component" value="Chromosome"/>
</dbReference>
<dbReference type="InterPro" id="IPR002173">
    <property type="entry name" value="Carboh/pur_kinase_PfkB_CS"/>
</dbReference>
<dbReference type="PROSITE" id="PS00584">
    <property type="entry name" value="PFKB_KINASES_2"/>
    <property type="match status" value="1"/>
</dbReference>
<evidence type="ECO:0000256" key="2">
    <source>
        <dbReference type="ARBA" id="ARBA00022679"/>
    </source>
</evidence>
<dbReference type="GO" id="GO:0016301">
    <property type="term" value="F:kinase activity"/>
    <property type="evidence" value="ECO:0007669"/>
    <property type="project" value="UniProtKB-KW"/>
</dbReference>
<dbReference type="InterPro" id="IPR050306">
    <property type="entry name" value="PfkB_Carbo_kinase"/>
</dbReference>
<name>A0ABY8QPI5_9MICO</name>
<dbReference type="PANTHER" id="PTHR43085">
    <property type="entry name" value="HEXOKINASE FAMILY MEMBER"/>
    <property type="match status" value="1"/>
</dbReference>
<accession>A0ABY8QPI5</accession>
<keyword evidence="8" id="KW-1185">Reference proteome</keyword>
<dbReference type="EMBL" id="CP090958">
    <property type="protein sequence ID" value="WGW10857.1"/>
    <property type="molecule type" value="Genomic_DNA"/>
</dbReference>
<evidence type="ECO:0000313" key="7">
    <source>
        <dbReference type="EMBL" id="WGW10857.1"/>
    </source>
</evidence>
<sequence length="299" mass="31582">MTRTLVIGDALIDEVRTNDGNSRFPGGAALNLAVGLSILDLRAGLVTCVGDDMDGEWLRSYLEQNDVATFAAENPLGTGVAISDRTESEPRYEFNEAMVNRFVDVDSDVCTAASRSDLVAINSFPFDNAAQLSALDTLLDSTSALIAVDPNPRPGLVRDIDAFRDGFEHIARRSGVAKISSEDAEMLYGKDIDQVGNHVIGLGARAVLLTAGRDGARVVTRKGDAVSCPIANLPGPIVDTMGAGDAALAALLKGIVHRGSSLDSQDWAKLLQFAMLVAAATCREVGAQLQVPDLSLEAR</sequence>
<evidence type="ECO:0000256" key="5">
    <source>
        <dbReference type="ARBA" id="ARBA00022840"/>
    </source>
</evidence>
<evidence type="ECO:0000256" key="1">
    <source>
        <dbReference type="ARBA" id="ARBA00010688"/>
    </source>
</evidence>
<evidence type="ECO:0000259" key="6">
    <source>
        <dbReference type="Pfam" id="PF00294"/>
    </source>
</evidence>
<proteinExistence type="inferred from homology"/>
<keyword evidence="2" id="KW-0808">Transferase</keyword>
<protein>
    <submittedName>
        <fullName evidence="7">PfkB family carbohydrate kinase</fullName>
    </submittedName>
</protein>
<evidence type="ECO:0000256" key="3">
    <source>
        <dbReference type="ARBA" id="ARBA00022741"/>
    </source>
</evidence>
<keyword evidence="4 7" id="KW-0418">Kinase</keyword>
<dbReference type="RefSeq" id="WP_349637640.1">
    <property type="nucleotide sequence ID" value="NZ_CP090958.1"/>
</dbReference>
<evidence type="ECO:0000313" key="8">
    <source>
        <dbReference type="Proteomes" id="UP001209083"/>
    </source>
</evidence>
<dbReference type="PANTHER" id="PTHR43085:SF1">
    <property type="entry name" value="PSEUDOURIDINE KINASE-RELATED"/>
    <property type="match status" value="1"/>
</dbReference>
<dbReference type="Pfam" id="PF00294">
    <property type="entry name" value="PfkB"/>
    <property type="match status" value="1"/>
</dbReference>
<dbReference type="InterPro" id="IPR029056">
    <property type="entry name" value="Ribokinase-like"/>
</dbReference>
<keyword evidence="3" id="KW-0547">Nucleotide-binding</keyword>
<evidence type="ECO:0000256" key="4">
    <source>
        <dbReference type="ARBA" id="ARBA00022777"/>
    </source>
</evidence>
<comment type="similarity">
    <text evidence="1">Belongs to the carbohydrate kinase PfkB family.</text>
</comment>
<feature type="domain" description="Carbohydrate kinase PfkB" evidence="6">
    <location>
        <begin position="5"/>
        <end position="292"/>
    </location>
</feature>
<dbReference type="SUPFAM" id="SSF53613">
    <property type="entry name" value="Ribokinase-like"/>
    <property type="match status" value="1"/>
</dbReference>
<keyword evidence="5" id="KW-0067">ATP-binding</keyword>